<dbReference type="Proteomes" id="UP000490535">
    <property type="component" value="Unassembled WGS sequence"/>
</dbReference>
<keyword evidence="2" id="KW-1133">Transmembrane helix</keyword>
<name>A0A833UL93_ACIBZ</name>
<evidence type="ECO:0000256" key="1">
    <source>
        <dbReference type="SAM" id="MobiDB-lite"/>
    </source>
</evidence>
<dbReference type="EMBL" id="WNDP01000109">
    <property type="protein sequence ID" value="KAF1021179.1"/>
    <property type="molecule type" value="Genomic_DNA"/>
</dbReference>
<gene>
    <name evidence="3" type="ORF">GAK29_03445</name>
</gene>
<feature type="transmembrane region" description="Helical" evidence="2">
    <location>
        <begin position="20"/>
        <end position="39"/>
    </location>
</feature>
<proteinExistence type="predicted"/>
<keyword evidence="2" id="KW-0472">Membrane</keyword>
<feature type="compositionally biased region" description="Basic and acidic residues" evidence="1">
    <location>
        <begin position="77"/>
        <end position="87"/>
    </location>
</feature>
<accession>A0A833UL93</accession>
<feature type="compositionally biased region" description="Basic and acidic residues" evidence="1">
    <location>
        <begin position="55"/>
        <end position="68"/>
    </location>
</feature>
<comment type="caution">
    <text evidence="3">The sequence shown here is derived from an EMBL/GenBank/DDBJ whole genome shotgun (WGS) entry which is preliminary data.</text>
</comment>
<evidence type="ECO:0000256" key="2">
    <source>
        <dbReference type="SAM" id="Phobius"/>
    </source>
</evidence>
<evidence type="ECO:0000313" key="4">
    <source>
        <dbReference type="Proteomes" id="UP000490535"/>
    </source>
</evidence>
<keyword evidence="2" id="KW-0812">Transmembrane</keyword>
<protein>
    <submittedName>
        <fullName evidence="3">Uncharacterized protein</fullName>
    </submittedName>
</protein>
<organism evidence="3 4">
    <name type="scientific">Acinetobacter bereziniae</name>
    <name type="common">Acinetobacter genomosp. 10</name>
    <dbReference type="NCBI Taxonomy" id="106648"/>
    <lineage>
        <taxon>Bacteria</taxon>
        <taxon>Pseudomonadati</taxon>
        <taxon>Pseudomonadota</taxon>
        <taxon>Gammaproteobacteria</taxon>
        <taxon>Moraxellales</taxon>
        <taxon>Moraxellaceae</taxon>
        <taxon>Acinetobacter</taxon>
    </lineage>
</organism>
<reference evidence="4" key="1">
    <citation type="journal article" date="2020" name="MBio">
        <title>Horizontal gene transfer to a defensive symbiont with a reduced genome amongst a multipartite beetle microbiome.</title>
        <authorList>
            <person name="Waterworth S.C."/>
            <person name="Florez L.V."/>
            <person name="Rees E.R."/>
            <person name="Hertweck C."/>
            <person name="Kaltenpoth M."/>
            <person name="Kwan J.C."/>
        </authorList>
    </citation>
    <scope>NUCLEOTIDE SEQUENCE [LARGE SCALE GENOMIC DNA]</scope>
</reference>
<sequence length="87" mass="10201">MYLPMNNISPPKRPLWKSKAVIFATIFSFLFLLFFYMAVTNEPDYMPSQQNKPTAHTESEHSNHDKQMSDQQMKNMPHNDSHTESSH</sequence>
<dbReference type="AlphaFoldDB" id="A0A833UL93"/>
<feature type="region of interest" description="Disordered" evidence="1">
    <location>
        <begin position="45"/>
        <end position="87"/>
    </location>
</feature>
<evidence type="ECO:0000313" key="3">
    <source>
        <dbReference type="EMBL" id="KAF1021179.1"/>
    </source>
</evidence>